<feature type="transmembrane region" description="Helical" evidence="7">
    <location>
        <begin position="365"/>
        <end position="387"/>
    </location>
</feature>
<keyword evidence="3" id="KW-0813">Transport</keyword>
<evidence type="ECO:0000256" key="3">
    <source>
        <dbReference type="ARBA" id="ARBA00022448"/>
    </source>
</evidence>
<feature type="transmembrane region" description="Helical" evidence="7">
    <location>
        <begin position="408"/>
        <end position="428"/>
    </location>
</feature>
<feature type="transmembrane region" description="Helical" evidence="7">
    <location>
        <begin position="104"/>
        <end position="125"/>
    </location>
</feature>
<dbReference type="InterPro" id="IPR002259">
    <property type="entry name" value="Eqnu_transpt"/>
</dbReference>
<dbReference type="Proteomes" id="UP001642409">
    <property type="component" value="Unassembled WGS sequence"/>
</dbReference>
<evidence type="ECO:0000256" key="6">
    <source>
        <dbReference type="ARBA" id="ARBA00023136"/>
    </source>
</evidence>
<protein>
    <submittedName>
        <fullName evidence="8">Nucleoside transporter</fullName>
    </submittedName>
    <submittedName>
        <fullName evidence="9">Nucleoside_transporter</fullName>
    </submittedName>
</protein>
<name>A0AA86TSY5_9EUKA</name>
<feature type="transmembrane region" description="Helical" evidence="7">
    <location>
        <begin position="40"/>
        <end position="62"/>
    </location>
</feature>
<comment type="subcellular location">
    <subcellularLocation>
        <location evidence="1">Membrane</location>
        <topology evidence="1">Multi-pass membrane protein</topology>
    </subcellularLocation>
</comment>
<sequence length="429" mass="47485">MKQSTKLHLIFMNLGFGAYLTFFCMVAQTNYWRQFYSNTFLTVLSMTFNVAALVGSLVALPLDKKFQPSFFAHLHYPVSIISLICLVPIKYIKSAVLRNVLTCVPIACSGFTASMSYPCIIACAAKIDPILSSTLQVAVGLSSIIIQVIEDLISAYYSNFSSQEEYERSLVLNAVYYYIAGSVVLVLSYFSWLYFVKQFPHATTKQTINVPLVTSAPVQNIITGQQNGEFLNGDAVVLEVKTVQSKSISKRIFPIAAALCANYMSGSTMFPLFVLNVPCVRTAKKLQPYTDEWSLVYLTLCQLCDFCGRMLPLNKKFVKKIPVKLVIALCFARVGFACMFPMLSLPKAKVTDGELSQMPVIQSDAFAIINLVFFALLGSFTATIGYVKYQDVLDNEAEKARGSFILGAYLQTGLFLGSISSVCLIPLFK</sequence>
<keyword evidence="6 7" id="KW-0472">Membrane</keyword>
<evidence type="ECO:0000256" key="4">
    <source>
        <dbReference type="ARBA" id="ARBA00022692"/>
    </source>
</evidence>
<comment type="similarity">
    <text evidence="2">Belongs to the SLC29A/ENT transporter (TC 2.A.57) family.</text>
</comment>
<feature type="transmembrane region" description="Helical" evidence="7">
    <location>
        <begin position="74"/>
        <end position="92"/>
    </location>
</feature>
<feature type="transmembrane region" description="Helical" evidence="7">
    <location>
        <begin position="177"/>
        <end position="196"/>
    </location>
</feature>
<evidence type="ECO:0000313" key="10">
    <source>
        <dbReference type="Proteomes" id="UP001642409"/>
    </source>
</evidence>
<proteinExistence type="inferred from homology"/>
<keyword evidence="5 7" id="KW-1133">Transmembrane helix</keyword>
<dbReference type="GO" id="GO:0005337">
    <property type="term" value="F:nucleoside transmembrane transporter activity"/>
    <property type="evidence" value="ECO:0007669"/>
    <property type="project" value="InterPro"/>
</dbReference>
<evidence type="ECO:0000256" key="2">
    <source>
        <dbReference type="ARBA" id="ARBA00007965"/>
    </source>
</evidence>
<keyword evidence="10" id="KW-1185">Reference proteome</keyword>
<evidence type="ECO:0000256" key="7">
    <source>
        <dbReference type="SAM" id="Phobius"/>
    </source>
</evidence>
<dbReference type="PANTHER" id="PTHR10332:SF10">
    <property type="entry name" value="EQUILIBRATIVE NUCLEOSIDE TRANSPORTER 4"/>
    <property type="match status" value="1"/>
</dbReference>
<keyword evidence="4 7" id="KW-0812">Transmembrane</keyword>
<evidence type="ECO:0000256" key="5">
    <source>
        <dbReference type="ARBA" id="ARBA00022989"/>
    </source>
</evidence>
<feature type="transmembrane region" description="Helical" evidence="7">
    <location>
        <begin position="7"/>
        <end position="28"/>
    </location>
</feature>
<dbReference type="GO" id="GO:0005886">
    <property type="term" value="C:plasma membrane"/>
    <property type="evidence" value="ECO:0007669"/>
    <property type="project" value="TreeGrafter"/>
</dbReference>
<gene>
    <name evidence="8" type="ORF">HINF_LOCUS14850</name>
    <name evidence="9" type="ORF">HINF_LOCUS1762</name>
</gene>
<feature type="transmembrane region" description="Helical" evidence="7">
    <location>
        <begin position="325"/>
        <end position="345"/>
    </location>
</feature>
<dbReference type="PANTHER" id="PTHR10332">
    <property type="entry name" value="EQUILIBRATIVE NUCLEOSIDE TRANSPORTER"/>
    <property type="match status" value="1"/>
</dbReference>
<evidence type="ECO:0000313" key="9">
    <source>
        <dbReference type="EMBL" id="CAL5972152.1"/>
    </source>
</evidence>
<dbReference type="AlphaFoldDB" id="A0AA86TSY5"/>
<accession>A0AA86TSY5</accession>
<evidence type="ECO:0000313" key="8">
    <source>
        <dbReference type="EMBL" id="CAI9927205.1"/>
    </source>
</evidence>
<organism evidence="8">
    <name type="scientific">Hexamita inflata</name>
    <dbReference type="NCBI Taxonomy" id="28002"/>
    <lineage>
        <taxon>Eukaryota</taxon>
        <taxon>Metamonada</taxon>
        <taxon>Diplomonadida</taxon>
        <taxon>Hexamitidae</taxon>
        <taxon>Hexamitinae</taxon>
        <taxon>Hexamita</taxon>
    </lineage>
</organism>
<reference evidence="8" key="1">
    <citation type="submission" date="2023-06" db="EMBL/GenBank/DDBJ databases">
        <authorList>
            <person name="Kurt Z."/>
        </authorList>
    </citation>
    <scope>NUCLEOTIDE SEQUENCE</scope>
</reference>
<feature type="transmembrane region" description="Helical" evidence="7">
    <location>
        <begin position="137"/>
        <end position="157"/>
    </location>
</feature>
<comment type="caution">
    <text evidence="8">The sequence shown here is derived from an EMBL/GenBank/DDBJ whole genome shotgun (WGS) entry which is preliminary data.</text>
</comment>
<dbReference type="EMBL" id="CATOUU010000380">
    <property type="protein sequence ID" value="CAI9927205.1"/>
    <property type="molecule type" value="Genomic_DNA"/>
</dbReference>
<reference evidence="9 10" key="2">
    <citation type="submission" date="2024-07" db="EMBL/GenBank/DDBJ databases">
        <authorList>
            <person name="Akdeniz Z."/>
        </authorList>
    </citation>
    <scope>NUCLEOTIDE SEQUENCE [LARGE SCALE GENOMIC DNA]</scope>
</reference>
<dbReference type="EMBL" id="CAXDID020000003">
    <property type="protein sequence ID" value="CAL5972152.1"/>
    <property type="molecule type" value="Genomic_DNA"/>
</dbReference>
<evidence type="ECO:0000256" key="1">
    <source>
        <dbReference type="ARBA" id="ARBA00004141"/>
    </source>
</evidence>